<dbReference type="SMART" id="SM01043">
    <property type="entry name" value="BTAD"/>
    <property type="match status" value="1"/>
</dbReference>
<dbReference type="Gene3D" id="1.25.40.10">
    <property type="entry name" value="Tetratricopeptide repeat domain"/>
    <property type="match status" value="1"/>
</dbReference>
<dbReference type="Pfam" id="PF25873">
    <property type="entry name" value="WHD_MalT"/>
    <property type="match status" value="1"/>
</dbReference>
<evidence type="ECO:0000313" key="3">
    <source>
        <dbReference type="EMBL" id="WSE32233.1"/>
    </source>
</evidence>
<name>A0ABZ1IDJ9_9PSEU</name>
<dbReference type="InterPro" id="IPR027417">
    <property type="entry name" value="P-loop_NTPase"/>
</dbReference>
<dbReference type="InterPro" id="IPR005158">
    <property type="entry name" value="BTAD"/>
</dbReference>
<accession>A0ABZ1IDJ9</accession>
<evidence type="ECO:0000313" key="4">
    <source>
        <dbReference type="Proteomes" id="UP001330812"/>
    </source>
</evidence>
<dbReference type="InterPro" id="IPR011990">
    <property type="entry name" value="TPR-like_helical_dom_sf"/>
</dbReference>
<protein>
    <submittedName>
        <fullName evidence="3">BTAD domain-containing putative transcriptional regulator</fullName>
    </submittedName>
</protein>
<feature type="domain" description="Bacterial transcriptional activator" evidence="2">
    <location>
        <begin position="861"/>
        <end position="994"/>
    </location>
</feature>
<gene>
    <name evidence="3" type="ORF">VSH64_08940</name>
</gene>
<reference evidence="3 4" key="1">
    <citation type="journal article" date="2015" name="Int. J. Syst. Evol. Microbiol.">
        <title>Amycolatopsis rhabdoformis sp. nov., an actinomycete isolated from a tropical forest soil.</title>
        <authorList>
            <person name="Souza W.R."/>
            <person name="Silva R.E."/>
            <person name="Goodfellow M."/>
            <person name="Busarakam K."/>
            <person name="Figueiro F.S."/>
            <person name="Ferreira D."/>
            <person name="Rodrigues-Filho E."/>
            <person name="Moraes L.A.B."/>
            <person name="Zucchi T.D."/>
        </authorList>
    </citation>
    <scope>NUCLEOTIDE SEQUENCE [LARGE SCALE GENOMIC DNA]</scope>
    <source>
        <strain evidence="3 4">NCIMB 14900</strain>
    </source>
</reference>
<sequence length="1008" mass="110593">MTPESAEPAPRPHRHRIAPPGVPAGSLGRPRLDRLLSELFETYSVVEIVAAPGSGKTVQAQLYAAASGLPLAWLTLDKSDVSASALVFDLASALGDLAEGAAATMLNTLQGNGTPDEAAAILASTLGEHDCLLVIDDCHHIAGSADAASAVDTFLEYIAEPVRVLLLARDELPWPLQKRYVHGRIAQLGDATLNLSKQEVAAFVESSGAGPESVQPIFEQTGGWAAGVAFASRFGVGEEPNLRDLSTYFGRQVLDPLPEAEQRFLLDTSVTDAVTRDVAVALCGAEGNRLWSGLSARHLPATSRTADAIVCHSLFRTYLLRQLEDTQPERLRELRAAYARYLASVRQFDEATELWLALGDLDEAQRSAVEALPALYSRADWPVVKRWLEALGEDRVLEDPALIGASVRAVHDLRELEPARRLIRRMDREGRLRGAVEHDPGVLAAAAWAMHAHPHEALGLLDKYEGDASADVVRYMIDTTVSTREVSPPDAQGLAFVERGLSWGLFLQGRLGELARMGPADTDGPILNPHVILAAAFRQDTAEVDRMWLRIPPETRDRPHARFIEAMMDLTRENHAGSRENLRLALADSHRSGFSLEPVYETFAGYLLLLTEGAEPAIAQLRPVLDAMSRTGQTAYIEMTQCFLGLAYLRVDRVAEARLMLRDAVASMTRCRRELLLPLAAAGLSEATARTGNDEAAHENAELAYRLASDMGSFWALIQAVRLFPEIRRREAARDRGDTRWSRLVVAPSSDRAADGPHRPDPGTRRFELQPFGRGRDLYVDGVRANVGRTKLLELLACLALHPKGIDRFELQRRLFPDADQRSGGNHFRQVAHKLRLRTGIVLERQGSLVLLSPSLGLVARDVESERLLAEASALPGPERRRRLLDGLAPVEGHYLEGSCLPWVEERRAHLTLVHEEARIELAMLHLELGEPELARAVCEQILESNRYSDPAYRVLADVERAVGSESSALAVYRRASDALSELGLQPGDARRLARGRHRPTGRPPATG</sequence>
<feature type="region of interest" description="Disordered" evidence="1">
    <location>
        <begin position="1"/>
        <end position="26"/>
    </location>
</feature>
<dbReference type="EMBL" id="CP142149">
    <property type="protein sequence ID" value="WSE32233.1"/>
    <property type="molecule type" value="Genomic_DNA"/>
</dbReference>
<dbReference type="RefSeq" id="WP_326835041.1">
    <property type="nucleotide sequence ID" value="NZ_CP142149.1"/>
</dbReference>
<dbReference type="SUPFAM" id="SSF52540">
    <property type="entry name" value="P-loop containing nucleoside triphosphate hydrolases"/>
    <property type="match status" value="1"/>
</dbReference>
<dbReference type="SUPFAM" id="SSF48452">
    <property type="entry name" value="TPR-like"/>
    <property type="match status" value="1"/>
</dbReference>
<dbReference type="InterPro" id="IPR051677">
    <property type="entry name" value="AfsR-DnrI-RedD_regulator"/>
</dbReference>
<dbReference type="Gene3D" id="3.40.50.300">
    <property type="entry name" value="P-loop containing nucleotide triphosphate hydrolases"/>
    <property type="match status" value="1"/>
</dbReference>
<dbReference type="Proteomes" id="UP001330812">
    <property type="component" value="Chromosome"/>
</dbReference>
<organism evidence="3 4">
    <name type="scientific">Amycolatopsis rhabdoformis</name>
    <dbReference type="NCBI Taxonomy" id="1448059"/>
    <lineage>
        <taxon>Bacteria</taxon>
        <taxon>Bacillati</taxon>
        <taxon>Actinomycetota</taxon>
        <taxon>Actinomycetes</taxon>
        <taxon>Pseudonocardiales</taxon>
        <taxon>Pseudonocardiaceae</taxon>
        <taxon>Amycolatopsis</taxon>
    </lineage>
</organism>
<dbReference type="PANTHER" id="PTHR35807">
    <property type="entry name" value="TRANSCRIPTIONAL REGULATOR REDD-RELATED"/>
    <property type="match status" value="1"/>
</dbReference>
<keyword evidence="4" id="KW-1185">Reference proteome</keyword>
<dbReference type="InterPro" id="IPR059106">
    <property type="entry name" value="WHD_MalT"/>
</dbReference>
<evidence type="ECO:0000256" key="1">
    <source>
        <dbReference type="SAM" id="MobiDB-lite"/>
    </source>
</evidence>
<dbReference type="Pfam" id="PF03704">
    <property type="entry name" value="BTAD"/>
    <property type="match status" value="1"/>
</dbReference>
<proteinExistence type="predicted"/>
<evidence type="ECO:0000259" key="2">
    <source>
        <dbReference type="SMART" id="SM01043"/>
    </source>
</evidence>